<dbReference type="OrthoDB" id="958254at2759"/>
<keyword evidence="1" id="KW-0732">Signal</keyword>
<gene>
    <name evidence="2" type="ORF">ANCCAN_15756</name>
</gene>
<evidence type="ECO:0000313" key="3">
    <source>
        <dbReference type="Proteomes" id="UP000252519"/>
    </source>
</evidence>
<evidence type="ECO:0000313" key="2">
    <source>
        <dbReference type="EMBL" id="RCN38314.1"/>
    </source>
</evidence>
<feature type="chain" id="PRO_5016661433" evidence="1">
    <location>
        <begin position="21"/>
        <end position="91"/>
    </location>
</feature>
<evidence type="ECO:0000256" key="1">
    <source>
        <dbReference type="SAM" id="SignalP"/>
    </source>
</evidence>
<protein>
    <submittedName>
        <fullName evidence="2">Uncharacterized protein</fullName>
    </submittedName>
</protein>
<keyword evidence="3" id="KW-1185">Reference proteome</keyword>
<reference evidence="2 3" key="1">
    <citation type="submission" date="2014-10" db="EMBL/GenBank/DDBJ databases">
        <title>Draft genome of the hookworm Ancylostoma caninum.</title>
        <authorList>
            <person name="Mitreva M."/>
        </authorList>
    </citation>
    <scope>NUCLEOTIDE SEQUENCE [LARGE SCALE GENOMIC DNA]</scope>
    <source>
        <strain evidence="2 3">Baltimore</strain>
    </source>
</reference>
<proteinExistence type="predicted"/>
<organism evidence="2 3">
    <name type="scientific">Ancylostoma caninum</name>
    <name type="common">Dog hookworm</name>
    <dbReference type="NCBI Taxonomy" id="29170"/>
    <lineage>
        <taxon>Eukaryota</taxon>
        <taxon>Metazoa</taxon>
        <taxon>Ecdysozoa</taxon>
        <taxon>Nematoda</taxon>
        <taxon>Chromadorea</taxon>
        <taxon>Rhabditida</taxon>
        <taxon>Rhabditina</taxon>
        <taxon>Rhabditomorpha</taxon>
        <taxon>Strongyloidea</taxon>
        <taxon>Ancylostomatidae</taxon>
        <taxon>Ancylostomatinae</taxon>
        <taxon>Ancylostoma</taxon>
    </lineage>
</organism>
<dbReference type="EMBL" id="JOJR01000409">
    <property type="protein sequence ID" value="RCN38314.1"/>
    <property type="molecule type" value="Genomic_DNA"/>
</dbReference>
<comment type="caution">
    <text evidence="2">The sequence shown here is derived from an EMBL/GenBank/DDBJ whole genome shotgun (WGS) entry which is preliminary data.</text>
</comment>
<dbReference type="AlphaFoldDB" id="A0A368G1K7"/>
<sequence>MHSYSTAVITLLLFIDYTLSAYHNSHNSHNAHYSHSYHPKVAPYPVKAYQTYYPSSPSHHYTNQPTHHYCNIPPDLCAVSSSAAHALSIFL</sequence>
<feature type="signal peptide" evidence="1">
    <location>
        <begin position="1"/>
        <end position="20"/>
    </location>
</feature>
<name>A0A368G1K7_ANCCA</name>
<accession>A0A368G1K7</accession>
<dbReference type="STRING" id="29170.A0A368G1K7"/>
<dbReference type="Proteomes" id="UP000252519">
    <property type="component" value="Unassembled WGS sequence"/>
</dbReference>